<feature type="domain" description="C-type lectin" evidence="3">
    <location>
        <begin position="24"/>
        <end position="137"/>
    </location>
</feature>
<dbReference type="InterPro" id="IPR016186">
    <property type="entry name" value="C-type_lectin-like/link_sf"/>
</dbReference>
<keyword evidence="1" id="KW-1015">Disulfide bond</keyword>
<dbReference type="Pfam" id="PF00059">
    <property type="entry name" value="Lectin_C"/>
    <property type="match status" value="3"/>
</dbReference>
<dbReference type="PANTHER" id="PTHR45784">
    <property type="entry name" value="C-TYPE LECTIN DOMAIN FAMILY 20 MEMBER A-RELATED"/>
    <property type="match status" value="1"/>
</dbReference>
<protein>
    <recommendedName>
        <fullName evidence="3">C-type lectin domain-containing protein</fullName>
    </recommendedName>
</protein>
<dbReference type="PROSITE" id="PS50041">
    <property type="entry name" value="C_TYPE_LECTIN_2"/>
    <property type="match status" value="3"/>
</dbReference>
<sequence length="371" mass="43824">MEWSLSLLVLMGQCSFTTCQLHDYYFIKENKTWDEARMYCRKNYTDLATVSNMTDMKRLINSTHSQAEAWIGLTSYPGNETRTWHWSLPGVKFNESKTNWDSGEPNDKPFPQNCAIINKDLAWIDESCNKKHYFLCYNENRTSDNKVYCIKEQKTWPEAQNYCRENHTDLVSGLDQLHVCDGCDQPESYVWIGLFRDTWRWSDGSSFSFRYWESLSDNNMVDGQSKKTCATTVLNRAGRWSFDNCSNEKPFICYDDKVILINENKTWVEALNYCRENYHDLVSITSLDKQRWIQDRAKNASSPYVWLGLRYSCTLDFWFWVNDEKISYTNWSPNKMDECDMSAAMETGGNNQWFIKPDNEKYNFICFNTIQ</sequence>
<keyword evidence="5" id="KW-1185">Reference proteome</keyword>
<dbReference type="EMBL" id="JAUPFM010000001">
    <property type="protein sequence ID" value="KAK2862939.1"/>
    <property type="molecule type" value="Genomic_DNA"/>
</dbReference>
<evidence type="ECO:0000313" key="4">
    <source>
        <dbReference type="EMBL" id="KAK2862939.1"/>
    </source>
</evidence>
<dbReference type="SUPFAM" id="SSF56436">
    <property type="entry name" value="C-type lectin-like"/>
    <property type="match status" value="3"/>
</dbReference>
<proteinExistence type="predicted"/>
<evidence type="ECO:0000259" key="3">
    <source>
        <dbReference type="PROSITE" id="PS50041"/>
    </source>
</evidence>
<feature type="domain" description="C-type lectin" evidence="3">
    <location>
        <begin position="132"/>
        <end position="254"/>
    </location>
</feature>
<reference evidence="4" key="1">
    <citation type="submission" date="2023-07" db="EMBL/GenBank/DDBJ databases">
        <title>Chromosome-level Genome Assembly of Striped Snakehead (Channa striata).</title>
        <authorList>
            <person name="Liu H."/>
        </authorList>
    </citation>
    <scope>NUCLEOTIDE SEQUENCE</scope>
    <source>
        <strain evidence="4">Gz</strain>
        <tissue evidence="4">Muscle</tissue>
    </source>
</reference>
<dbReference type="PANTHER" id="PTHR45784:SF3">
    <property type="entry name" value="C-TYPE LECTIN DOMAIN FAMILY 4 MEMBER K-LIKE-RELATED"/>
    <property type="match status" value="1"/>
</dbReference>
<dbReference type="Gene3D" id="3.10.100.10">
    <property type="entry name" value="Mannose-Binding Protein A, subunit A"/>
    <property type="match status" value="3"/>
</dbReference>
<name>A0AA88T839_CHASR</name>
<organism evidence="4 5">
    <name type="scientific">Channa striata</name>
    <name type="common">Snakehead murrel</name>
    <name type="synonym">Ophicephalus striatus</name>
    <dbReference type="NCBI Taxonomy" id="64152"/>
    <lineage>
        <taxon>Eukaryota</taxon>
        <taxon>Metazoa</taxon>
        <taxon>Chordata</taxon>
        <taxon>Craniata</taxon>
        <taxon>Vertebrata</taxon>
        <taxon>Euteleostomi</taxon>
        <taxon>Actinopterygii</taxon>
        <taxon>Neopterygii</taxon>
        <taxon>Teleostei</taxon>
        <taxon>Neoteleostei</taxon>
        <taxon>Acanthomorphata</taxon>
        <taxon>Anabantaria</taxon>
        <taxon>Anabantiformes</taxon>
        <taxon>Channoidei</taxon>
        <taxon>Channidae</taxon>
        <taxon>Channa</taxon>
    </lineage>
</organism>
<evidence type="ECO:0000256" key="1">
    <source>
        <dbReference type="ARBA" id="ARBA00023157"/>
    </source>
</evidence>
<feature type="domain" description="C-type lectin" evidence="3">
    <location>
        <begin position="254"/>
        <end position="367"/>
    </location>
</feature>
<dbReference type="PROSITE" id="PS00615">
    <property type="entry name" value="C_TYPE_LECTIN_1"/>
    <property type="match status" value="1"/>
</dbReference>
<dbReference type="AlphaFoldDB" id="A0AA88T839"/>
<dbReference type="SMART" id="SM00034">
    <property type="entry name" value="CLECT"/>
    <property type="match status" value="3"/>
</dbReference>
<dbReference type="CDD" id="cd00037">
    <property type="entry name" value="CLECT"/>
    <property type="match status" value="1"/>
</dbReference>
<dbReference type="InterPro" id="IPR001304">
    <property type="entry name" value="C-type_lectin-like"/>
</dbReference>
<feature type="signal peptide" evidence="2">
    <location>
        <begin position="1"/>
        <end position="19"/>
    </location>
</feature>
<dbReference type="InterPro" id="IPR016187">
    <property type="entry name" value="CTDL_fold"/>
</dbReference>
<evidence type="ECO:0000256" key="2">
    <source>
        <dbReference type="SAM" id="SignalP"/>
    </source>
</evidence>
<dbReference type="InterPro" id="IPR018378">
    <property type="entry name" value="C-type_lectin_CS"/>
</dbReference>
<keyword evidence="2" id="KW-0732">Signal</keyword>
<dbReference type="Proteomes" id="UP001187415">
    <property type="component" value="Unassembled WGS sequence"/>
</dbReference>
<evidence type="ECO:0000313" key="5">
    <source>
        <dbReference type="Proteomes" id="UP001187415"/>
    </source>
</evidence>
<gene>
    <name evidence="4" type="ORF">Q5P01_002472</name>
</gene>
<comment type="caution">
    <text evidence="4">The sequence shown here is derived from an EMBL/GenBank/DDBJ whole genome shotgun (WGS) entry which is preliminary data.</text>
</comment>
<accession>A0AA88T839</accession>
<feature type="chain" id="PRO_5041709776" description="C-type lectin domain-containing protein" evidence="2">
    <location>
        <begin position="20"/>
        <end position="371"/>
    </location>
</feature>